<accession>A0A835XQA7</accession>
<evidence type="ECO:0000256" key="10">
    <source>
        <dbReference type="SAM" id="MobiDB-lite"/>
    </source>
</evidence>
<dbReference type="GO" id="GO:0046872">
    <property type="term" value="F:metal ion binding"/>
    <property type="evidence" value="ECO:0007669"/>
    <property type="project" value="UniProtKB-KW"/>
</dbReference>
<dbReference type="PROSITE" id="PS01155">
    <property type="entry name" value="ENDONUCLEASE_III_2"/>
    <property type="match status" value="1"/>
</dbReference>
<dbReference type="InterPro" id="IPR003265">
    <property type="entry name" value="HhH-GPD_domain"/>
</dbReference>
<protein>
    <recommendedName>
        <fullName evidence="11">HhH-GPD domain-containing protein</fullName>
    </recommendedName>
</protein>
<dbReference type="HAMAP" id="MF_00942">
    <property type="entry name" value="Nth"/>
    <property type="match status" value="1"/>
</dbReference>
<dbReference type="InterPro" id="IPR005759">
    <property type="entry name" value="Nth"/>
</dbReference>
<keyword evidence="3" id="KW-0479">Metal-binding</keyword>
<dbReference type="PANTHER" id="PTHR10359:SF18">
    <property type="entry name" value="ENDONUCLEASE III"/>
    <property type="match status" value="1"/>
</dbReference>
<feature type="compositionally biased region" description="Low complexity" evidence="10">
    <location>
        <begin position="312"/>
        <end position="327"/>
    </location>
</feature>
<keyword evidence="8" id="KW-0234">DNA repair</keyword>
<gene>
    <name evidence="12" type="ORF">HYH03_013680</name>
</gene>
<dbReference type="GO" id="GO:0051539">
    <property type="term" value="F:4 iron, 4 sulfur cluster binding"/>
    <property type="evidence" value="ECO:0007669"/>
    <property type="project" value="UniProtKB-KW"/>
</dbReference>
<dbReference type="NCBIfam" id="TIGR01083">
    <property type="entry name" value="nth"/>
    <property type="match status" value="1"/>
</dbReference>
<keyword evidence="2" id="KW-0004">4Fe-4S</keyword>
<evidence type="ECO:0000256" key="1">
    <source>
        <dbReference type="ARBA" id="ARBA00008343"/>
    </source>
</evidence>
<feature type="compositionally biased region" description="Low complexity" evidence="10">
    <location>
        <begin position="336"/>
        <end position="362"/>
    </location>
</feature>
<evidence type="ECO:0000256" key="7">
    <source>
        <dbReference type="ARBA" id="ARBA00023014"/>
    </source>
</evidence>
<keyword evidence="9" id="KW-0326">Glycosidase</keyword>
<keyword evidence="6" id="KW-0408">Iron</keyword>
<evidence type="ECO:0000313" key="12">
    <source>
        <dbReference type="EMBL" id="KAG2487680.1"/>
    </source>
</evidence>
<feature type="compositionally biased region" description="Gly residues" evidence="10">
    <location>
        <begin position="386"/>
        <end position="395"/>
    </location>
</feature>
<evidence type="ECO:0000256" key="5">
    <source>
        <dbReference type="ARBA" id="ARBA00022801"/>
    </source>
</evidence>
<dbReference type="EMBL" id="JAEHOE010000093">
    <property type="protein sequence ID" value="KAG2487680.1"/>
    <property type="molecule type" value="Genomic_DNA"/>
</dbReference>
<dbReference type="FunFam" id="1.10.1670.10:FF:000019">
    <property type="entry name" value="Endonuclease III"/>
    <property type="match status" value="1"/>
</dbReference>
<name>A0A835XQA7_9CHLO</name>
<keyword evidence="13" id="KW-1185">Reference proteome</keyword>
<dbReference type="SMART" id="SM00478">
    <property type="entry name" value="ENDO3c"/>
    <property type="match status" value="1"/>
</dbReference>
<evidence type="ECO:0000256" key="4">
    <source>
        <dbReference type="ARBA" id="ARBA00022763"/>
    </source>
</evidence>
<keyword evidence="7" id="KW-0411">Iron-sulfur</keyword>
<evidence type="ECO:0000256" key="2">
    <source>
        <dbReference type="ARBA" id="ARBA00022485"/>
    </source>
</evidence>
<dbReference type="InterPro" id="IPR011257">
    <property type="entry name" value="DNA_glycosylase"/>
</dbReference>
<evidence type="ECO:0000256" key="9">
    <source>
        <dbReference type="ARBA" id="ARBA00023295"/>
    </source>
</evidence>
<dbReference type="GO" id="GO:0006285">
    <property type="term" value="P:base-excision repair, AP site formation"/>
    <property type="evidence" value="ECO:0007669"/>
    <property type="project" value="TreeGrafter"/>
</dbReference>
<feature type="compositionally biased region" description="Gly residues" evidence="10">
    <location>
        <begin position="402"/>
        <end position="413"/>
    </location>
</feature>
<dbReference type="InterPro" id="IPR004036">
    <property type="entry name" value="Endonuclease-III-like_CS2"/>
</dbReference>
<evidence type="ECO:0000256" key="3">
    <source>
        <dbReference type="ARBA" id="ARBA00022723"/>
    </source>
</evidence>
<reference evidence="12" key="1">
    <citation type="journal article" date="2020" name="bioRxiv">
        <title>Comparative genomics of Chlamydomonas.</title>
        <authorList>
            <person name="Craig R.J."/>
            <person name="Hasan A.R."/>
            <person name="Ness R.W."/>
            <person name="Keightley P.D."/>
        </authorList>
    </citation>
    <scope>NUCLEOTIDE SEQUENCE</scope>
    <source>
        <strain evidence="12">CCAP 11/70</strain>
    </source>
</reference>
<feature type="region of interest" description="Disordered" evidence="10">
    <location>
        <begin position="276"/>
        <end position="298"/>
    </location>
</feature>
<feature type="compositionally biased region" description="Gly residues" evidence="10">
    <location>
        <begin position="432"/>
        <end position="458"/>
    </location>
</feature>
<dbReference type="GO" id="GO:0000703">
    <property type="term" value="F:oxidized pyrimidine nucleobase lesion DNA N-glycosylase activity"/>
    <property type="evidence" value="ECO:0007669"/>
    <property type="project" value="UniProtKB-ARBA"/>
</dbReference>
<dbReference type="CDD" id="cd00056">
    <property type="entry name" value="ENDO3c"/>
    <property type="match status" value="1"/>
</dbReference>
<dbReference type="Proteomes" id="UP000612055">
    <property type="component" value="Unassembled WGS sequence"/>
</dbReference>
<sequence>MAPKAKRKRGTAEGDAATVLEESPDSPSSPVAGNASAPAAPPPTSSTAKKRPPRPLPASPSFKLSSLDKLKAKALTIQRQLDSLYPDPPIPLHHGSTFQLLVAVMLSAQSTDAKVNTVTPALFARGRDAEAMAGLEASEIESMIRVLGLAPTKAKNVRLMSQMLMELHGGQVPSTFEALEALPGVGHKTASVVMSQAFGHPAFPVDTHIHRLAQRWGLSNGKSVEQTEQDLKTLFPQDKWRDCHLQIIYFGREHCPAKSHDPAACPVCSWAAPGARGAPPDLPDPAPAEADDTGGTAVPGSALAAAAAMEAVANGASEPGPAAAEAPGRARDGPQRAQAGEDGEARAGAPAGAEGGVEVPAQDRGTGTAAQAAEPQPPAAKRRRGAAGGQSGMAGGAVVAGDAGGAAGAGPGQVPGPGPGPGPFDAFRAGAAGKGKGTGTGKGAAGGTGSGPGEGGSPGLRRSARTGAKRTSS</sequence>
<keyword evidence="4" id="KW-0227">DNA damage</keyword>
<dbReference type="Gene3D" id="1.10.340.30">
    <property type="entry name" value="Hypothetical protein, domain 2"/>
    <property type="match status" value="1"/>
</dbReference>
<keyword evidence="5" id="KW-0378">Hydrolase</keyword>
<dbReference type="SUPFAM" id="SSF48150">
    <property type="entry name" value="DNA-glycosylase"/>
    <property type="match status" value="1"/>
</dbReference>
<dbReference type="FunFam" id="1.10.340.30:FF:000001">
    <property type="entry name" value="Endonuclease III"/>
    <property type="match status" value="1"/>
</dbReference>
<dbReference type="InterPro" id="IPR023170">
    <property type="entry name" value="HhH_base_excis_C"/>
</dbReference>
<evidence type="ECO:0000256" key="6">
    <source>
        <dbReference type="ARBA" id="ARBA00023004"/>
    </source>
</evidence>
<comment type="similarity">
    <text evidence="1">Belongs to the Nth/MutY family.</text>
</comment>
<evidence type="ECO:0000259" key="11">
    <source>
        <dbReference type="SMART" id="SM00478"/>
    </source>
</evidence>
<organism evidence="12 13">
    <name type="scientific">Edaphochlamys debaryana</name>
    <dbReference type="NCBI Taxonomy" id="47281"/>
    <lineage>
        <taxon>Eukaryota</taxon>
        <taxon>Viridiplantae</taxon>
        <taxon>Chlorophyta</taxon>
        <taxon>core chlorophytes</taxon>
        <taxon>Chlorophyceae</taxon>
        <taxon>CS clade</taxon>
        <taxon>Chlamydomonadales</taxon>
        <taxon>Chlamydomonadales incertae sedis</taxon>
        <taxon>Edaphochlamys</taxon>
    </lineage>
</organism>
<dbReference type="GO" id="GO:0003906">
    <property type="term" value="F:DNA-(apurinic or apyrimidinic site) endonuclease activity"/>
    <property type="evidence" value="ECO:0007669"/>
    <property type="project" value="InterPro"/>
</dbReference>
<evidence type="ECO:0000313" key="13">
    <source>
        <dbReference type="Proteomes" id="UP000612055"/>
    </source>
</evidence>
<dbReference type="PANTHER" id="PTHR10359">
    <property type="entry name" value="A/G-SPECIFIC ADENINE GLYCOSYLASE/ENDONUCLEASE III"/>
    <property type="match status" value="1"/>
</dbReference>
<proteinExistence type="inferred from homology"/>
<feature type="domain" description="HhH-GPD" evidence="11">
    <location>
        <begin position="106"/>
        <end position="253"/>
    </location>
</feature>
<feature type="compositionally biased region" description="Low complexity" evidence="10">
    <location>
        <begin position="26"/>
        <end position="38"/>
    </location>
</feature>
<dbReference type="OrthoDB" id="2099276at2759"/>
<feature type="region of interest" description="Disordered" evidence="10">
    <location>
        <begin position="312"/>
        <end position="473"/>
    </location>
</feature>
<dbReference type="Gene3D" id="1.10.1670.10">
    <property type="entry name" value="Helix-hairpin-Helix base-excision DNA repair enzymes (C-terminal)"/>
    <property type="match status" value="1"/>
</dbReference>
<feature type="compositionally biased region" description="Basic residues" evidence="10">
    <location>
        <begin position="462"/>
        <end position="473"/>
    </location>
</feature>
<comment type="caution">
    <text evidence="12">The sequence shown here is derived from an EMBL/GenBank/DDBJ whole genome shotgun (WGS) entry which is preliminary data.</text>
</comment>
<evidence type="ECO:0000256" key="8">
    <source>
        <dbReference type="ARBA" id="ARBA00023204"/>
    </source>
</evidence>
<dbReference type="Pfam" id="PF00730">
    <property type="entry name" value="HhH-GPD"/>
    <property type="match status" value="1"/>
</dbReference>
<feature type="region of interest" description="Disordered" evidence="10">
    <location>
        <begin position="1"/>
        <end position="63"/>
    </location>
</feature>
<dbReference type="AlphaFoldDB" id="A0A835XQA7"/>